<dbReference type="AlphaFoldDB" id="A0A2U1E383"/>
<keyword evidence="1" id="KW-0175">Coiled coil</keyword>
<feature type="chain" id="PRO_5039143103" evidence="2">
    <location>
        <begin position="25"/>
        <end position="650"/>
    </location>
</feature>
<proteinExistence type="predicted"/>
<protein>
    <submittedName>
        <fullName evidence="3">X-X-X-Leu-X-X-Gly heptad repeat protein</fullName>
    </submittedName>
</protein>
<dbReference type="Proteomes" id="UP000245793">
    <property type="component" value="Unassembled WGS sequence"/>
</dbReference>
<keyword evidence="4" id="KW-1185">Reference proteome</keyword>
<dbReference type="EMBL" id="QEKV01000005">
    <property type="protein sequence ID" value="PVY94413.1"/>
    <property type="molecule type" value="Genomic_DNA"/>
</dbReference>
<sequence length="650" mass="71241">MKNFKKVVATICAATILTQTAVISAVSAPQKEEVVYVTMDSEGKTENISVVNIFPKGGVFDYGDYNNVKILNSNIDFEQRGDLVIFDSDKDRLYYEGDLKNLSMPWDISVEYYLNGEKMSAEEIRGKAGEARIHLSVKENEDFDRDFYKNYALQISTKLSTADFKDIVSNEATMANEGEQKLLNFLSLPNSGLEADITFTTDDFYFDGFSINGVNLNLNVDLDKFGIDEKIDKLNNGVTDLNDGAKKLDDNSSELRTSTEKINDGIAKYVYGNKKLIEGVASIEEGFDGVDNALNAIVAKNDMLTNSSEQFYAALQKMGNMTIKIGNMPSEIVELSKASSDVKTALSTISKGAEDLSRGTSYGAYSKKLEENDINLKTLETGNVALIKESAERIAALKNSLEKGEMGDSEKASAMAEIEYLQKTIGALKKNTEMLGGTKLYFDELNKGAKSIESGVKKLDGGYVKIDDGIKTLASFAGEKNNDANEMAANAIKEMTEKYAELNEGIKSYTGAVKSVQEGVSKISGGKDVLKSNIGELDKAGDMVLDGTKSLESGVKKYTEGVSKLHTGTEELYSKTKNIKGEVKDKINEEVGKNSDGEIESFASSKNENVKSVQFVIRTGEVKKLQKEKVVPEKIEEKAGFFEKLANLFK</sequence>
<evidence type="ECO:0000256" key="1">
    <source>
        <dbReference type="SAM" id="Coils"/>
    </source>
</evidence>
<reference evidence="3 4" key="1">
    <citation type="submission" date="2018-04" db="EMBL/GenBank/DDBJ databases">
        <title>Genomic Encyclopedia of Type Strains, Phase IV (KMG-IV): sequencing the most valuable type-strain genomes for metagenomic binning, comparative biology and taxonomic classification.</title>
        <authorList>
            <person name="Goeker M."/>
        </authorList>
    </citation>
    <scope>NUCLEOTIDE SEQUENCE [LARGE SCALE GENOMIC DNA]</scope>
    <source>
        <strain evidence="3 4">DSM 20705</strain>
    </source>
</reference>
<feature type="signal peptide" evidence="2">
    <location>
        <begin position="1"/>
        <end position="24"/>
    </location>
</feature>
<dbReference type="Gene3D" id="1.10.287.950">
    <property type="entry name" value="Methyl-accepting chemotaxis protein"/>
    <property type="match status" value="2"/>
</dbReference>
<evidence type="ECO:0000256" key="2">
    <source>
        <dbReference type="SAM" id="SignalP"/>
    </source>
</evidence>
<keyword evidence="2" id="KW-0732">Signal</keyword>
<comment type="caution">
    <text evidence="3">The sequence shown here is derived from an EMBL/GenBank/DDBJ whole genome shotgun (WGS) entry which is preliminary data.</text>
</comment>
<evidence type="ECO:0000313" key="3">
    <source>
        <dbReference type="EMBL" id="PVY94413.1"/>
    </source>
</evidence>
<organism evidence="3 4">
    <name type="scientific">Ezakiella coagulans</name>
    <dbReference type="NCBI Taxonomy" id="46507"/>
    <lineage>
        <taxon>Bacteria</taxon>
        <taxon>Bacillati</taxon>
        <taxon>Bacillota</taxon>
        <taxon>Tissierellia</taxon>
        <taxon>Ezakiella</taxon>
    </lineage>
</organism>
<name>A0A2U1E383_9FIRM</name>
<evidence type="ECO:0000313" key="4">
    <source>
        <dbReference type="Proteomes" id="UP000245793"/>
    </source>
</evidence>
<dbReference type="RefSeq" id="WP_116480183.1">
    <property type="nucleotide sequence ID" value="NZ_QEKV01000005.1"/>
</dbReference>
<gene>
    <name evidence="3" type="ORF">C7381_105119</name>
</gene>
<accession>A0A2U1E383</accession>
<feature type="coiled-coil region" evidence="1">
    <location>
        <begin position="485"/>
        <end position="512"/>
    </location>
</feature>